<reference evidence="1 2" key="1">
    <citation type="submission" date="2013-12" db="EMBL/GenBank/DDBJ databases">
        <authorList>
            <consortium name="DOE Joint Genome Institute"/>
            <person name="Smidt H."/>
            <person name="Huntemann M."/>
            <person name="Han J."/>
            <person name="Chen A."/>
            <person name="Kyrpides N."/>
            <person name="Mavromatis K."/>
            <person name="Markowitz V."/>
            <person name="Palaniappan K."/>
            <person name="Ivanova N."/>
            <person name="Schaumberg A."/>
            <person name="Pati A."/>
            <person name="Liolios K."/>
            <person name="Nordberg H.P."/>
            <person name="Cantor M.N."/>
            <person name="Hua S.X."/>
            <person name="Woyke T."/>
        </authorList>
    </citation>
    <scope>NUCLEOTIDE SEQUENCE [LARGE SCALE GENOMIC DNA]</scope>
    <source>
        <strain evidence="2">DSM 15288</strain>
    </source>
</reference>
<gene>
    <name evidence="1" type="ORF">DESME_04420</name>
</gene>
<dbReference type="RefSeq" id="WP_006715102.1">
    <property type="nucleotide sequence ID" value="NZ_CP007032.1"/>
</dbReference>
<sequence>MKNFLRNLLGFPMSHYKKALRKNVQKFYHRAIRKAVNDAQRKLWLAAGLAAEDFVTTLLVSEGKDDGELFKQRILNKTMEKKQIRTIIRTMLKVYLSALLIAVTNYKEEILTKTSMNEQDFLKSWCSVFDYKQEDMHVFDGILLPAYRRNGLNGLLQETGKMIVDDFYQDSSELTQEEITLFEGVLLNDVASLFNYVK</sequence>
<evidence type="ECO:0000313" key="1">
    <source>
        <dbReference type="EMBL" id="AHF08471.1"/>
    </source>
</evidence>
<keyword evidence="2" id="KW-1185">Reference proteome</keyword>
<name>W0EHC1_9FIRM</name>
<protein>
    <submittedName>
        <fullName evidence="1">Uncharacterized protein</fullName>
    </submittedName>
</protein>
<organism evidence="1 2">
    <name type="scientific">Desulfitobacterium metallireducens DSM 15288</name>
    <dbReference type="NCBI Taxonomy" id="871968"/>
    <lineage>
        <taxon>Bacteria</taxon>
        <taxon>Bacillati</taxon>
        <taxon>Bacillota</taxon>
        <taxon>Clostridia</taxon>
        <taxon>Eubacteriales</taxon>
        <taxon>Desulfitobacteriaceae</taxon>
        <taxon>Desulfitobacterium</taxon>
    </lineage>
</organism>
<dbReference type="Proteomes" id="UP000010847">
    <property type="component" value="Chromosome"/>
</dbReference>
<dbReference type="SUPFAM" id="SSF51569">
    <property type="entry name" value="Aldolase"/>
    <property type="match status" value="1"/>
</dbReference>
<evidence type="ECO:0000313" key="2">
    <source>
        <dbReference type="Proteomes" id="UP000010847"/>
    </source>
</evidence>
<dbReference type="AlphaFoldDB" id="W0EHC1"/>
<dbReference type="EMBL" id="CP007032">
    <property type="protein sequence ID" value="AHF08471.1"/>
    <property type="molecule type" value="Genomic_DNA"/>
</dbReference>
<accession>W0EHC1</accession>
<dbReference type="KEGG" id="dmt:DESME_04420"/>
<proteinExistence type="predicted"/>
<dbReference type="HOGENOM" id="CLU_1376227_0_0_9"/>
<dbReference type="STRING" id="871968.DESME_04420"/>
<dbReference type="OrthoDB" id="3035995at2"/>